<comment type="caution">
    <text evidence="1">The sequence shown here is derived from an EMBL/GenBank/DDBJ whole genome shotgun (WGS) entry which is preliminary data.</text>
</comment>
<dbReference type="RefSeq" id="WP_149922834.1">
    <property type="nucleotide sequence ID" value="NZ_JAPUAZ010000004.1"/>
</dbReference>
<accession>A0A5M5XA16</accession>
<organism evidence="1 2">
    <name type="scientific">Bacteroides fragilis</name>
    <dbReference type="NCBI Taxonomy" id="817"/>
    <lineage>
        <taxon>Bacteria</taxon>
        <taxon>Pseudomonadati</taxon>
        <taxon>Bacteroidota</taxon>
        <taxon>Bacteroidia</taxon>
        <taxon>Bacteroidales</taxon>
        <taxon>Bacteroidaceae</taxon>
        <taxon>Bacteroides</taxon>
    </lineage>
</organism>
<sequence>MNKEKDNIEGLVSDTILQKPYSIQIGQETYKVASPSIATLILASELISQLPKVELDKSLVTFESLRIAKDCKVLGDIVATLILGAENITTEATVVQKSLFGLVRTRKKVTIDNRAVLSDKILKQLSPSKVNALTLKIINRMEIGDFFGLTASLIEINLLKPTKAGEADPKETIASGR</sequence>
<proteinExistence type="predicted"/>
<evidence type="ECO:0000313" key="2">
    <source>
        <dbReference type="Proteomes" id="UP000429838"/>
    </source>
</evidence>
<dbReference type="AlphaFoldDB" id="A0A5M5XA16"/>
<evidence type="ECO:0000313" key="1">
    <source>
        <dbReference type="EMBL" id="KAA5205448.1"/>
    </source>
</evidence>
<name>A0A5M5XA16_BACFG</name>
<reference evidence="1 2" key="1">
    <citation type="journal article" date="2019" name="Nat. Med.">
        <title>A library of human gut bacterial isolates paired with longitudinal multiomics data enables mechanistic microbiome research.</title>
        <authorList>
            <person name="Poyet M."/>
            <person name="Groussin M."/>
            <person name="Gibbons S.M."/>
            <person name="Avila-Pacheco J."/>
            <person name="Jiang X."/>
            <person name="Kearney S.M."/>
            <person name="Perrotta A.R."/>
            <person name="Berdy B."/>
            <person name="Zhao S."/>
            <person name="Lieberman T.D."/>
            <person name="Swanson P.K."/>
            <person name="Smith M."/>
            <person name="Roesemann S."/>
            <person name="Alexander J.E."/>
            <person name="Rich S.A."/>
            <person name="Livny J."/>
            <person name="Vlamakis H."/>
            <person name="Clish C."/>
            <person name="Bullock K."/>
            <person name="Deik A."/>
            <person name="Scott J."/>
            <person name="Pierce K.A."/>
            <person name="Xavier R.J."/>
            <person name="Alm E.J."/>
        </authorList>
    </citation>
    <scope>NUCLEOTIDE SEQUENCE [LARGE SCALE GENOMIC DNA]</scope>
    <source>
        <strain evidence="1 2">BIOML-A1</strain>
    </source>
</reference>
<gene>
    <name evidence="1" type="ORF">F2Z25_18565</name>
</gene>
<dbReference type="EMBL" id="VWAQ01000018">
    <property type="protein sequence ID" value="KAA5205448.1"/>
    <property type="molecule type" value="Genomic_DNA"/>
</dbReference>
<dbReference type="Proteomes" id="UP000429838">
    <property type="component" value="Unassembled WGS sequence"/>
</dbReference>
<protein>
    <submittedName>
        <fullName evidence="1">Uncharacterized protein</fullName>
    </submittedName>
</protein>